<proteinExistence type="predicted"/>
<keyword evidence="2" id="KW-1185">Reference proteome</keyword>
<comment type="caution">
    <text evidence="1">The sequence shown here is derived from an EMBL/GenBank/DDBJ whole genome shotgun (WGS) entry which is preliminary data.</text>
</comment>
<organism evidence="1 2">
    <name type="scientific">Planomonospora corallina</name>
    <dbReference type="NCBI Taxonomy" id="1806052"/>
    <lineage>
        <taxon>Bacteria</taxon>
        <taxon>Bacillati</taxon>
        <taxon>Actinomycetota</taxon>
        <taxon>Actinomycetes</taxon>
        <taxon>Streptosporangiales</taxon>
        <taxon>Streptosporangiaceae</taxon>
        <taxon>Planomonospora</taxon>
    </lineage>
</organism>
<protein>
    <submittedName>
        <fullName evidence="1">Uncharacterized protein</fullName>
    </submittedName>
</protein>
<name>A0ABV8IAE5_9ACTN</name>
<gene>
    <name evidence="1" type="ORF">ACFOWE_17945</name>
</gene>
<reference evidence="2" key="1">
    <citation type="journal article" date="2019" name="Int. J. Syst. Evol. Microbiol.">
        <title>The Global Catalogue of Microorganisms (GCM) 10K type strain sequencing project: providing services to taxonomists for standard genome sequencing and annotation.</title>
        <authorList>
            <consortium name="The Broad Institute Genomics Platform"/>
            <consortium name="The Broad Institute Genome Sequencing Center for Infectious Disease"/>
            <person name="Wu L."/>
            <person name="Ma J."/>
        </authorList>
    </citation>
    <scope>NUCLEOTIDE SEQUENCE [LARGE SCALE GENOMIC DNA]</scope>
    <source>
        <strain evidence="2">TBRC 4489</strain>
    </source>
</reference>
<dbReference type="EMBL" id="JBHSBM010000018">
    <property type="protein sequence ID" value="MFC4060191.1"/>
    <property type="molecule type" value="Genomic_DNA"/>
</dbReference>
<dbReference type="Proteomes" id="UP001595850">
    <property type="component" value="Unassembled WGS sequence"/>
</dbReference>
<accession>A0ABV8IAE5</accession>
<evidence type="ECO:0000313" key="1">
    <source>
        <dbReference type="EMBL" id="MFC4060191.1"/>
    </source>
</evidence>
<sequence length="175" mass="19275">MTGIDEFHALARRTAESNRAELFAELDGIDLAEDERLFVCGVAWDGGTDELLSLLRKVRAGEQELPVSPAGQEYDARAERLRAAAAALMEPANDDTKRVVVEMIRRNREKVAEGGWPGMPIGWLSVRCTPSLHELIDEGRAELVTVTKRGKLPGSGRVEYAYVRLTEEVPGASEQ</sequence>
<dbReference type="RefSeq" id="WP_377289210.1">
    <property type="nucleotide sequence ID" value="NZ_JBHSBM010000018.1"/>
</dbReference>
<evidence type="ECO:0000313" key="2">
    <source>
        <dbReference type="Proteomes" id="UP001595850"/>
    </source>
</evidence>